<proteinExistence type="predicted"/>
<dbReference type="Proteomes" id="UP001412067">
    <property type="component" value="Unassembled WGS sequence"/>
</dbReference>
<reference evidence="1 2" key="1">
    <citation type="journal article" date="2022" name="Nat. Plants">
        <title>Genomes of leafy and leafless Platanthera orchids illuminate the evolution of mycoheterotrophy.</title>
        <authorList>
            <person name="Li M.H."/>
            <person name="Liu K.W."/>
            <person name="Li Z."/>
            <person name="Lu H.C."/>
            <person name="Ye Q.L."/>
            <person name="Zhang D."/>
            <person name="Wang J.Y."/>
            <person name="Li Y.F."/>
            <person name="Zhong Z.M."/>
            <person name="Liu X."/>
            <person name="Yu X."/>
            <person name="Liu D.K."/>
            <person name="Tu X.D."/>
            <person name="Liu B."/>
            <person name="Hao Y."/>
            <person name="Liao X.Y."/>
            <person name="Jiang Y.T."/>
            <person name="Sun W.H."/>
            <person name="Chen J."/>
            <person name="Chen Y.Q."/>
            <person name="Ai Y."/>
            <person name="Zhai J.W."/>
            <person name="Wu S.S."/>
            <person name="Zhou Z."/>
            <person name="Hsiao Y.Y."/>
            <person name="Wu W.L."/>
            <person name="Chen Y.Y."/>
            <person name="Lin Y.F."/>
            <person name="Hsu J.L."/>
            <person name="Li C.Y."/>
            <person name="Wang Z.W."/>
            <person name="Zhao X."/>
            <person name="Zhong W.Y."/>
            <person name="Ma X.K."/>
            <person name="Ma L."/>
            <person name="Huang J."/>
            <person name="Chen G.Z."/>
            <person name="Huang M.Z."/>
            <person name="Huang L."/>
            <person name="Peng D.H."/>
            <person name="Luo Y.B."/>
            <person name="Zou S.Q."/>
            <person name="Chen S.P."/>
            <person name="Lan S."/>
            <person name="Tsai W.C."/>
            <person name="Van de Peer Y."/>
            <person name="Liu Z.J."/>
        </authorList>
    </citation>
    <scope>NUCLEOTIDE SEQUENCE [LARGE SCALE GENOMIC DNA]</scope>
    <source>
        <strain evidence="1">Lor288</strain>
    </source>
</reference>
<dbReference type="EMBL" id="JBBWWR010000011">
    <property type="protein sequence ID" value="KAK8959704.1"/>
    <property type="molecule type" value="Genomic_DNA"/>
</dbReference>
<gene>
    <name evidence="1" type="ORF">KSP40_PGU003443</name>
</gene>
<name>A0ABR2M7X8_9ASPA</name>
<evidence type="ECO:0000313" key="1">
    <source>
        <dbReference type="EMBL" id="KAK8959704.1"/>
    </source>
</evidence>
<keyword evidence="2" id="KW-1185">Reference proteome</keyword>
<evidence type="ECO:0000313" key="2">
    <source>
        <dbReference type="Proteomes" id="UP001412067"/>
    </source>
</evidence>
<sequence length="108" mass="12367">MFVSIKSSEDDFDSLFDKEAAIHGGKSLLCLSLHLRLRKFMEYPRFSFFSRRMVIEKNLFISLRRPSALALSSPSSFASSLIISLRQCRSFLQPRCNFLSPASSNIRL</sequence>
<protein>
    <submittedName>
        <fullName evidence="1">Uncharacterized protein</fullName>
    </submittedName>
</protein>
<organism evidence="1 2">
    <name type="scientific">Platanthera guangdongensis</name>
    <dbReference type="NCBI Taxonomy" id="2320717"/>
    <lineage>
        <taxon>Eukaryota</taxon>
        <taxon>Viridiplantae</taxon>
        <taxon>Streptophyta</taxon>
        <taxon>Embryophyta</taxon>
        <taxon>Tracheophyta</taxon>
        <taxon>Spermatophyta</taxon>
        <taxon>Magnoliopsida</taxon>
        <taxon>Liliopsida</taxon>
        <taxon>Asparagales</taxon>
        <taxon>Orchidaceae</taxon>
        <taxon>Orchidoideae</taxon>
        <taxon>Orchideae</taxon>
        <taxon>Orchidinae</taxon>
        <taxon>Platanthera</taxon>
    </lineage>
</organism>
<comment type="caution">
    <text evidence="1">The sequence shown here is derived from an EMBL/GenBank/DDBJ whole genome shotgun (WGS) entry which is preliminary data.</text>
</comment>
<accession>A0ABR2M7X8</accession>